<gene>
    <name evidence="1" type="ORF">VB738_13190</name>
</gene>
<sequence length="63" mass="7353">MAAQYFRSRLNEPHPQRFTLVFRNGELLRHQDPLAVAQYLADARLAEVHSEPPRRRVATARID</sequence>
<reference evidence="1 2" key="1">
    <citation type="submission" date="2023-12" db="EMBL/GenBank/DDBJ databases">
        <title>Baltic Sea Cyanobacteria.</title>
        <authorList>
            <person name="Delbaje E."/>
            <person name="Fewer D.P."/>
            <person name="Shishido T.K."/>
        </authorList>
    </citation>
    <scope>NUCLEOTIDE SEQUENCE [LARGE SCALE GENOMIC DNA]</scope>
    <source>
        <strain evidence="1 2">UHCC 0139</strain>
    </source>
</reference>
<dbReference type="RefSeq" id="WP_323306178.1">
    <property type="nucleotide sequence ID" value="NZ_JAYGHX010000009.1"/>
</dbReference>
<proteinExistence type="predicted"/>
<organism evidence="1 2">
    <name type="scientific">Cyanobium gracile UHCC 0139</name>
    <dbReference type="NCBI Taxonomy" id="3110308"/>
    <lineage>
        <taxon>Bacteria</taxon>
        <taxon>Bacillati</taxon>
        <taxon>Cyanobacteriota</taxon>
        <taxon>Cyanophyceae</taxon>
        <taxon>Synechococcales</taxon>
        <taxon>Prochlorococcaceae</taxon>
        <taxon>Cyanobium</taxon>
    </lineage>
</organism>
<dbReference type="Proteomes" id="UP001304461">
    <property type="component" value="Unassembled WGS sequence"/>
</dbReference>
<name>A0ABU5RWS7_9CYAN</name>
<comment type="caution">
    <text evidence="1">The sequence shown here is derived from an EMBL/GenBank/DDBJ whole genome shotgun (WGS) entry which is preliminary data.</text>
</comment>
<evidence type="ECO:0000313" key="2">
    <source>
        <dbReference type="Proteomes" id="UP001304461"/>
    </source>
</evidence>
<evidence type="ECO:0000313" key="1">
    <source>
        <dbReference type="EMBL" id="MEA5392214.1"/>
    </source>
</evidence>
<accession>A0ABU5RWS7</accession>
<keyword evidence="2" id="KW-1185">Reference proteome</keyword>
<protein>
    <submittedName>
        <fullName evidence="1">Uncharacterized protein</fullName>
    </submittedName>
</protein>
<dbReference type="EMBL" id="JAYGHX010000009">
    <property type="protein sequence ID" value="MEA5392214.1"/>
    <property type="molecule type" value="Genomic_DNA"/>
</dbReference>